<sequence length="213" mass="22784">MPASVVPLHRSSTRRKSQHPCAAPPSGNRKYSARVHISRTLAQRRRIFSCGRERQPLLASGATILCINHAFTFPAVAHCLPLPPKMNARASASRPLYPGRRAAGKSNGTALSRAPWAPASTGCAVCLCWMYICAAFWPQCAARSVPRAASVLDPPRAGAVRSLGRQRAGAAQPCAGGGLVSSKSPPRVDVYYIRALFGKYRDSEHLACQPGSL</sequence>
<feature type="region of interest" description="Disordered" evidence="1">
    <location>
        <begin position="1"/>
        <end position="29"/>
    </location>
</feature>
<evidence type="ECO:0000256" key="1">
    <source>
        <dbReference type="SAM" id="MobiDB-lite"/>
    </source>
</evidence>
<evidence type="ECO:0000313" key="2">
    <source>
        <dbReference type="EMBL" id="KAJ7075497.1"/>
    </source>
</evidence>
<dbReference type="EMBL" id="JARJCN010000094">
    <property type="protein sequence ID" value="KAJ7075497.1"/>
    <property type="molecule type" value="Genomic_DNA"/>
</dbReference>
<gene>
    <name evidence="2" type="ORF">B0H15DRAFT_654881</name>
</gene>
<comment type="caution">
    <text evidence="2">The sequence shown here is derived from an EMBL/GenBank/DDBJ whole genome shotgun (WGS) entry which is preliminary data.</text>
</comment>
<organism evidence="2 3">
    <name type="scientific">Mycena belliarum</name>
    <dbReference type="NCBI Taxonomy" id="1033014"/>
    <lineage>
        <taxon>Eukaryota</taxon>
        <taxon>Fungi</taxon>
        <taxon>Dikarya</taxon>
        <taxon>Basidiomycota</taxon>
        <taxon>Agaricomycotina</taxon>
        <taxon>Agaricomycetes</taxon>
        <taxon>Agaricomycetidae</taxon>
        <taxon>Agaricales</taxon>
        <taxon>Marasmiineae</taxon>
        <taxon>Mycenaceae</taxon>
        <taxon>Mycena</taxon>
    </lineage>
</organism>
<reference evidence="2" key="1">
    <citation type="submission" date="2023-03" db="EMBL/GenBank/DDBJ databases">
        <title>Massive genome expansion in bonnet fungi (Mycena s.s.) driven by repeated elements and novel gene families across ecological guilds.</title>
        <authorList>
            <consortium name="Lawrence Berkeley National Laboratory"/>
            <person name="Harder C.B."/>
            <person name="Miyauchi S."/>
            <person name="Viragh M."/>
            <person name="Kuo A."/>
            <person name="Thoen E."/>
            <person name="Andreopoulos B."/>
            <person name="Lu D."/>
            <person name="Skrede I."/>
            <person name="Drula E."/>
            <person name="Henrissat B."/>
            <person name="Morin E."/>
            <person name="Kohler A."/>
            <person name="Barry K."/>
            <person name="LaButti K."/>
            <person name="Morin E."/>
            <person name="Salamov A."/>
            <person name="Lipzen A."/>
            <person name="Mereny Z."/>
            <person name="Hegedus B."/>
            <person name="Baldrian P."/>
            <person name="Stursova M."/>
            <person name="Weitz H."/>
            <person name="Taylor A."/>
            <person name="Grigoriev I.V."/>
            <person name="Nagy L.G."/>
            <person name="Martin F."/>
            <person name="Kauserud H."/>
        </authorList>
    </citation>
    <scope>NUCLEOTIDE SEQUENCE</scope>
    <source>
        <strain evidence="2">CBHHK173m</strain>
    </source>
</reference>
<keyword evidence="3" id="KW-1185">Reference proteome</keyword>
<evidence type="ECO:0000313" key="3">
    <source>
        <dbReference type="Proteomes" id="UP001222325"/>
    </source>
</evidence>
<protein>
    <submittedName>
        <fullName evidence="2">Uncharacterized protein</fullName>
    </submittedName>
</protein>
<dbReference type="AlphaFoldDB" id="A0AAD6TRC3"/>
<name>A0AAD6TRC3_9AGAR</name>
<proteinExistence type="predicted"/>
<accession>A0AAD6TRC3</accession>
<dbReference type="Proteomes" id="UP001222325">
    <property type="component" value="Unassembled WGS sequence"/>
</dbReference>